<evidence type="ECO:0000313" key="1">
    <source>
        <dbReference type="EMBL" id="TFK29586.1"/>
    </source>
</evidence>
<dbReference type="AlphaFoldDB" id="A0A5C3LCA1"/>
<accession>A0A5C3LCA1</accession>
<feature type="non-terminal residue" evidence="1">
    <location>
        <position position="80"/>
    </location>
</feature>
<gene>
    <name evidence="1" type="ORF">FA15DRAFT_663731</name>
</gene>
<reference evidence="1 2" key="1">
    <citation type="journal article" date="2019" name="Nat. Ecol. Evol.">
        <title>Megaphylogeny resolves global patterns of mushroom evolution.</title>
        <authorList>
            <person name="Varga T."/>
            <person name="Krizsan K."/>
            <person name="Foldi C."/>
            <person name="Dima B."/>
            <person name="Sanchez-Garcia M."/>
            <person name="Sanchez-Ramirez S."/>
            <person name="Szollosi G.J."/>
            <person name="Szarkandi J.G."/>
            <person name="Papp V."/>
            <person name="Albert L."/>
            <person name="Andreopoulos W."/>
            <person name="Angelini C."/>
            <person name="Antonin V."/>
            <person name="Barry K.W."/>
            <person name="Bougher N.L."/>
            <person name="Buchanan P."/>
            <person name="Buyck B."/>
            <person name="Bense V."/>
            <person name="Catcheside P."/>
            <person name="Chovatia M."/>
            <person name="Cooper J."/>
            <person name="Damon W."/>
            <person name="Desjardin D."/>
            <person name="Finy P."/>
            <person name="Geml J."/>
            <person name="Haridas S."/>
            <person name="Hughes K."/>
            <person name="Justo A."/>
            <person name="Karasinski D."/>
            <person name="Kautmanova I."/>
            <person name="Kiss B."/>
            <person name="Kocsube S."/>
            <person name="Kotiranta H."/>
            <person name="LaButti K.M."/>
            <person name="Lechner B.E."/>
            <person name="Liimatainen K."/>
            <person name="Lipzen A."/>
            <person name="Lukacs Z."/>
            <person name="Mihaltcheva S."/>
            <person name="Morgado L.N."/>
            <person name="Niskanen T."/>
            <person name="Noordeloos M.E."/>
            <person name="Ohm R.A."/>
            <person name="Ortiz-Santana B."/>
            <person name="Ovrebo C."/>
            <person name="Racz N."/>
            <person name="Riley R."/>
            <person name="Savchenko A."/>
            <person name="Shiryaev A."/>
            <person name="Soop K."/>
            <person name="Spirin V."/>
            <person name="Szebenyi C."/>
            <person name="Tomsovsky M."/>
            <person name="Tulloss R.E."/>
            <person name="Uehling J."/>
            <person name="Grigoriev I.V."/>
            <person name="Vagvolgyi C."/>
            <person name="Papp T."/>
            <person name="Martin F.M."/>
            <person name="Miettinen O."/>
            <person name="Hibbett D.S."/>
            <person name="Nagy L.G."/>
        </authorList>
    </citation>
    <scope>NUCLEOTIDE SEQUENCE [LARGE SCALE GENOMIC DNA]</scope>
    <source>
        <strain evidence="1 2">CBS 121175</strain>
    </source>
</reference>
<dbReference type="OrthoDB" id="2269034at2759"/>
<protein>
    <submittedName>
        <fullName evidence="1">Uncharacterized protein</fullName>
    </submittedName>
</protein>
<evidence type="ECO:0000313" key="2">
    <source>
        <dbReference type="Proteomes" id="UP000307440"/>
    </source>
</evidence>
<sequence length="80" mass="8989">MPALARRRDAIIHATDEILVRKADTSNSPTTFNDLPVEIIAEIFLVCHARHNISHFPWAPMVAELHRPLPPASLSQVCRL</sequence>
<name>A0A5C3LCA1_COPMA</name>
<keyword evidence="2" id="KW-1185">Reference proteome</keyword>
<organism evidence="1 2">
    <name type="scientific">Coprinopsis marcescibilis</name>
    <name type="common">Agaric fungus</name>
    <name type="synonym">Psathyrella marcescibilis</name>
    <dbReference type="NCBI Taxonomy" id="230819"/>
    <lineage>
        <taxon>Eukaryota</taxon>
        <taxon>Fungi</taxon>
        <taxon>Dikarya</taxon>
        <taxon>Basidiomycota</taxon>
        <taxon>Agaricomycotina</taxon>
        <taxon>Agaricomycetes</taxon>
        <taxon>Agaricomycetidae</taxon>
        <taxon>Agaricales</taxon>
        <taxon>Agaricineae</taxon>
        <taxon>Psathyrellaceae</taxon>
        <taxon>Coprinopsis</taxon>
    </lineage>
</organism>
<dbReference type="Proteomes" id="UP000307440">
    <property type="component" value="Unassembled WGS sequence"/>
</dbReference>
<proteinExistence type="predicted"/>
<dbReference type="EMBL" id="ML210148">
    <property type="protein sequence ID" value="TFK29586.1"/>
    <property type="molecule type" value="Genomic_DNA"/>
</dbReference>